<dbReference type="InterPro" id="IPR014752">
    <property type="entry name" value="Arrestin-like_C"/>
</dbReference>
<dbReference type="Proteomes" id="UP001211065">
    <property type="component" value="Unassembled WGS sequence"/>
</dbReference>
<feature type="region of interest" description="Disordered" evidence="1">
    <location>
        <begin position="610"/>
        <end position="648"/>
    </location>
</feature>
<feature type="domain" description="Arrestin C-terminal-like" evidence="3">
    <location>
        <begin position="236"/>
        <end position="364"/>
    </location>
</feature>
<dbReference type="SUPFAM" id="SSF81296">
    <property type="entry name" value="E set domains"/>
    <property type="match status" value="1"/>
</dbReference>
<dbReference type="InterPro" id="IPR014756">
    <property type="entry name" value="Ig_E-set"/>
</dbReference>
<sequence>MIQQLLENNLITSRSVLEDADITRSSLPGHNPHGISIPIPFSNTTLNHDFKPIPTTSSKCPKLDLFVMLDSTIFVAGGNVHGRLEIISTVDYGLKLGDISVEFTGFESVCDKEITTPSASFLSARVLFQGVNCPKTNAVRGEADANNMWVANKGKTTFPFAFKIPQDAPSSYTFKNIAQLRYVVTGVVVYHYNKRTETMFTSSDAFVVESFTSVALPPPLPQKVSRQKRSIKGDIGEVFITALLEKSLYCSGNDIYVQLQVKNYSKSKVRLKLNLNKKLLLLKKNDDIKVINACVKEIKFKGKNYQFDSGEERILMLHIQIPPHLTSIRNTALAEIFCNIQVELNMGFLTPNLSLELPIIILNPASLAPPKQLDLTKNLHPKQYNVLDEDLILKKFSPSIKKGEVRNCTVIAPKGVGEDELAKLKRRSSRAALPWNENSLLLEEKSASPNAKGSEIKRMDVHVEVKNLKETIDKNVVLKKSNLKNKEALNDVEESCQEPSFYVEASERSLRIKKKTQRIYAGDISFMLPDENFSFTEYSILDHSFGPLPIESKVIYTKQPESYSYYDAKKRASSISITSIADDIYKSGKTLEKKEVCRSNLADKNMLTLRTSNGGVENKENKNTSNKYLNSSQTTKKERRQKSEIKDAKEEVENQILRVNQSRLKNSSKDKVLSVNKTLPISPGDKKTKTNKDKNNSVKALKTQNLNVNHNSSTAADVTTYSYFSAVENTFHSKNKGKTLEKKIDSQQENFKKENDLVNRVHLDLGMQSTVLKGLKSKNMMKPTVADLIKRHSNL</sequence>
<dbReference type="GO" id="GO:0005737">
    <property type="term" value="C:cytoplasm"/>
    <property type="evidence" value="ECO:0007669"/>
    <property type="project" value="TreeGrafter"/>
</dbReference>
<dbReference type="Pfam" id="PF02752">
    <property type="entry name" value="Arrestin_C"/>
    <property type="match status" value="1"/>
</dbReference>
<dbReference type="InterPro" id="IPR011022">
    <property type="entry name" value="Arrestin_C-like"/>
</dbReference>
<name>A0AAD5Y3I5_9FUNG</name>
<organism evidence="4 5">
    <name type="scientific">Clydaea vesicula</name>
    <dbReference type="NCBI Taxonomy" id="447962"/>
    <lineage>
        <taxon>Eukaryota</taxon>
        <taxon>Fungi</taxon>
        <taxon>Fungi incertae sedis</taxon>
        <taxon>Chytridiomycota</taxon>
        <taxon>Chytridiomycota incertae sedis</taxon>
        <taxon>Chytridiomycetes</taxon>
        <taxon>Lobulomycetales</taxon>
        <taxon>Lobulomycetaceae</taxon>
        <taxon>Clydaea</taxon>
    </lineage>
</organism>
<evidence type="ECO:0000256" key="1">
    <source>
        <dbReference type="SAM" id="MobiDB-lite"/>
    </source>
</evidence>
<protein>
    <recommendedName>
        <fullName evidence="6">Arrestin C-terminal-like domain-containing protein</fullName>
    </recommendedName>
</protein>
<evidence type="ECO:0008006" key="6">
    <source>
        <dbReference type="Google" id="ProtNLM"/>
    </source>
</evidence>
<evidence type="ECO:0000259" key="2">
    <source>
        <dbReference type="Pfam" id="PF00339"/>
    </source>
</evidence>
<dbReference type="PANTHER" id="PTHR11188:SF17">
    <property type="entry name" value="FI21816P1"/>
    <property type="match status" value="1"/>
</dbReference>
<keyword evidence="5" id="KW-1185">Reference proteome</keyword>
<evidence type="ECO:0000259" key="3">
    <source>
        <dbReference type="Pfam" id="PF02752"/>
    </source>
</evidence>
<dbReference type="EMBL" id="JADGJW010000011">
    <property type="protein sequence ID" value="KAJ3227757.1"/>
    <property type="molecule type" value="Genomic_DNA"/>
</dbReference>
<comment type="caution">
    <text evidence="4">The sequence shown here is derived from an EMBL/GenBank/DDBJ whole genome shotgun (WGS) entry which is preliminary data.</text>
</comment>
<dbReference type="Pfam" id="PF00339">
    <property type="entry name" value="Arrestin_N"/>
    <property type="match status" value="1"/>
</dbReference>
<evidence type="ECO:0000313" key="4">
    <source>
        <dbReference type="EMBL" id="KAJ3227757.1"/>
    </source>
</evidence>
<dbReference type="Gene3D" id="2.60.40.640">
    <property type="match status" value="2"/>
</dbReference>
<gene>
    <name evidence="4" type="ORF">HK099_000430</name>
</gene>
<evidence type="ECO:0000313" key="5">
    <source>
        <dbReference type="Proteomes" id="UP001211065"/>
    </source>
</evidence>
<feature type="region of interest" description="Disordered" evidence="1">
    <location>
        <begin position="666"/>
        <end position="696"/>
    </location>
</feature>
<dbReference type="InterPro" id="IPR011021">
    <property type="entry name" value="Arrestin-like_N"/>
</dbReference>
<dbReference type="GO" id="GO:0015031">
    <property type="term" value="P:protein transport"/>
    <property type="evidence" value="ECO:0007669"/>
    <property type="project" value="TreeGrafter"/>
</dbReference>
<accession>A0AAD5Y3I5</accession>
<feature type="compositionally biased region" description="Basic and acidic residues" evidence="1">
    <location>
        <begin position="684"/>
        <end position="696"/>
    </location>
</feature>
<feature type="compositionally biased region" description="Polar residues" evidence="1">
    <location>
        <begin position="623"/>
        <end position="634"/>
    </location>
</feature>
<dbReference type="AlphaFoldDB" id="A0AAD5Y3I5"/>
<proteinExistence type="predicted"/>
<dbReference type="InterPro" id="IPR050357">
    <property type="entry name" value="Arrestin_domain-protein"/>
</dbReference>
<reference evidence="4" key="1">
    <citation type="submission" date="2020-05" db="EMBL/GenBank/DDBJ databases">
        <title>Phylogenomic resolution of chytrid fungi.</title>
        <authorList>
            <person name="Stajich J.E."/>
            <person name="Amses K."/>
            <person name="Simmons R."/>
            <person name="Seto K."/>
            <person name="Myers J."/>
            <person name="Bonds A."/>
            <person name="Quandt C.A."/>
            <person name="Barry K."/>
            <person name="Liu P."/>
            <person name="Grigoriev I."/>
            <person name="Longcore J.E."/>
            <person name="James T.Y."/>
        </authorList>
    </citation>
    <scope>NUCLEOTIDE SEQUENCE</scope>
    <source>
        <strain evidence="4">JEL0476</strain>
    </source>
</reference>
<feature type="domain" description="Arrestin-like N-terminal" evidence="2">
    <location>
        <begin position="71"/>
        <end position="189"/>
    </location>
</feature>
<dbReference type="PANTHER" id="PTHR11188">
    <property type="entry name" value="ARRESTIN DOMAIN CONTAINING PROTEIN"/>
    <property type="match status" value="1"/>
</dbReference>